<evidence type="ECO:0008006" key="4">
    <source>
        <dbReference type="Google" id="ProtNLM"/>
    </source>
</evidence>
<keyword evidence="1" id="KW-0472">Membrane</keyword>
<sequence>MTPLLFRFLIGIAISIIIYSVVKYIRDPRRSFESAYNQGRFFIYDDEENVRQNLLITYRGVLFEGKKYVGVAEEKFDVIKILIGTEETDRLRGLKKDDFYFLEKELILRYPKAKVEWRSPILEFMRQIEKQ</sequence>
<keyword evidence="1" id="KW-0812">Transmembrane</keyword>
<protein>
    <recommendedName>
        <fullName evidence="4">Sigma-w pathway protein ysdB</fullName>
    </recommendedName>
</protein>
<proteinExistence type="predicted"/>
<keyword evidence="1" id="KW-1133">Transmembrane helix</keyword>
<evidence type="ECO:0000313" key="3">
    <source>
        <dbReference type="Proteomes" id="UP000551878"/>
    </source>
</evidence>
<evidence type="ECO:0000313" key="2">
    <source>
        <dbReference type="EMBL" id="MBB5172696.1"/>
    </source>
</evidence>
<dbReference type="RefSeq" id="WP_184663159.1">
    <property type="nucleotide sequence ID" value="NZ_JACHHB010000003.1"/>
</dbReference>
<accession>A0A840QMV9</accession>
<keyword evidence="3" id="KW-1185">Reference proteome</keyword>
<dbReference type="EMBL" id="JACHHB010000003">
    <property type="protein sequence ID" value="MBB5172696.1"/>
    <property type="molecule type" value="Genomic_DNA"/>
</dbReference>
<comment type="caution">
    <text evidence="2">The sequence shown here is derived from an EMBL/GenBank/DDBJ whole genome shotgun (WGS) entry which is preliminary data.</text>
</comment>
<evidence type="ECO:0000256" key="1">
    <source>
        <dbReference type="SAM" id="Phobius"/>
    </source>
</evidence>
<reference evidence="2 3" key="1">
    <citation type="submission" date="2020-08" db="EMBL/GenBank/DDBJ databases">
        <title>Genomic Encyclopedia of Type Strains, Phase IV (KMG-IV): sequencing the most valuable type-strain genomes for metagenomic binning, comparative biology and taxonomic classification.</title>
        <authorList>
            <person name="Goeker M."/>
        </authorList>
    </citation>
    <scope>NUCLEOTIDE SEQUENCE [LARGE SCALE GENOMIC DNA]</scope>
    <source>
        <strain evidence="2 3">DSM 24696</strain>
    </source>
</reference>
<feature type="transmembrane region" description="Helical" evidence="1">
    <location>
        <begin position="6"/>
        <end position="25"/>
    </location>
</feature>
<name>A0A840QMV9_9BACI</name>
<dbReference type="Proteomes" id="UP000551878">
    <property type="component" value="Unassembled WGS sequence"/>
</dbReference>
<gene>
    <name evidence="2" type="ORF">HNQ41_000840</name>
</gene>
<organism evidence="2 3">
    <name type="scientific">Texcoconibacillus texcoconensis</name>
    <dbReference type="NCBI Taxonomy" id="1095777"/>
    <lineage>
        <taxon>Bacteria</taxon>
        <taxon>Bacillati</taxon>
        <taxon>Bacillota</taxon>
        <taxon>Bacilli</taxon>
        <taxon>Bacillales</taxon>
        <taxon>Bacillaceae</taxon>
        <taxon>Texcoconibacillus</taxon>
    </lineage>
</organism>
<dbReference type="AlphaFoldDB" id="A0A840QMV9"/>